<dbReference type="SMART" id="SM00382">
    <property type="entry name" value="AAA"/>
    <property type="match status" value="1"/>
</dbReference>
<dbReference type="InterPro" id="IPR049945">
    <property type="entry name" value="AAA_22"/>
</dbReference>
<dbReference type="AlphaFoldDB" id="A0A512L3R3"/>
<sequence length="342" mass="38316">MYEAYYHLNAKPFQLSPDPRFFFGSKGHKRAMAYLEYGLSLGEGFIVITGEVGAGKTTLVRNLFKQLESENIVAAQLVSTQLDADDTLRSVAASFGLEHEGINKSAILKNLEVFLLAAAQQGKRALLVVDEAQNLTPRAVEELRMLSNFQNNERSLIQSFLLGQPEFRNILQSQDMQQLRQRVTASYHLGPLDAIETRAYIEHRLRTVGWKGVPSFSDDAFETIYQFTGGIPRRINTFCDRLLLYGFLEEKIAFDSVAVKEVVEDLRHEVAHQDIPGAGMLRGNGASADGGHGMPDDMLRLNGRVEQMERSLNRILPIVRKILFMVSEKNTPTANESPEANQ</sequence>
<dbReference type="PANTHER" id="PTHR35894">
    <property type="entry name" value="GENERAL SECRETION PATHWAY PROTEIN A-RELATED"/>
    <property type="match status" value="1"/>
</dbReference>
<gene>
    <name evidence="2" type="ORF">TPL01_02460</name>
</gene>
<dbReference type="InterPro" id="IPR027417">
    <property type="entry name" value="P-loop_NTPase"/>
</dbReference>
<proteinExistence type="predicted"/>
<feature type="domain" description="AAA+ ATPase" evidence="1">
    <location>
        <begin position="42"/>
        <end position="205"/>
    </location>
</feature>
<protein>
    <submittedName>
        <fullName evidence="2">ATPase</fullName>
    </submittedName>
</protein>
<dbReference type="PANTHER" id="PTHR35894:SF1">
    <property type="entry name" value="PHOSPHORIBULOKINASE _ URIDINE KINASE FAMILY"/>
    <property type="match status" value="1"/>
</dbReference>
<dbReference type="NCBIfam" id="TIGR03015">
    <property type="entry name" value="pepcterm_ATPase"/>
    <property type="match status" value="1"/>
</dbReference>
<dbReference type="InterPro" id="IPR003593">
    <property type="entry name" value="AAA+_ATPase"/>
</dbReference>
<dbReference type="Gene3D" id="3.40.50.300">
    <property type="entry name" value="P-loop containing nucleotide triphosphate hydrolases"/>
    <property type="match status" value="1"/>
</dbReference>
<reference evidence="2 3" key="1">
    <citation type="submission" date="2019-07" db="EMBL/GenBank/DDBJ databases">
        <title>Whole genome shotgun sequence of Thiobacillus plumbophilus NBRC 107929.</title>
        <authorList>
            <person name="Hosoyama A."/>
            <person name="Uohara A."/>
            <person name="Ohji S."/>
            <person name="Ichikawa N."/>
        </authorList>
    </citation>
    <scope>NUCLEOTIDE SEQUENCE [LARGE SCALE GENOMIC DNA]</scope>
    <source>
        <strain evidence="2 3">NBRC 107929</strain>
    </source>
</reference>
<evidence type="ECO:0000313" key="2">
    <source>
        <dbReference type="EMBL" id="GEP29108.1"/>
    </source>
</evidence>
<dbReference type="OrthoDB" id="9783370at2"/>
<accession>A0A512L3R3</accession>
<dbReference type="RefSeq" id="WP_147069964.1">
    <property type="nucleotide sequence ID" value="NZ_AP021884.1"/>
</dbReference>
<dbReference type="InterPro" id="IPR052026">
    <property type="entry name" value="ExeA_AAA_ATPase_DNA-bind"/>
</dbReference>
<evidence type="ECO:0000259" key="1">
    <source>
        <dbReference type="SMART" id="SM00382"/>
    </source>
</evidence>
<organism evidence="2 3">
    <name type="scientific">Sulfuriferula plumbiphila</name>
    <dbReference type="NCBI Taxonomy" id="171865"/>
    <lineage>
        <taxon>Bacteria</taxon>
        <taxon>Pseudomonadati</taxon>
        <taxon>Pseudomonadota</taxon>
        <taxon>Betaproteobacteria</taxon>
        <taxon>Nitrosomonadales</taxon>
        <taxon>Sulfuricellaceae</taxon>
        <taxon>Sulfuriferula</taxon>
    </lineage>
</organism>
<dbReference type="Proteomes" id="UP000321337">
    <property type="component" value="Unassembled WGS sequence"/>
</dbReference>
<name>A0A512L3R3_9PROT</name>
<evidence type="ECO:0000313" key="3">
    <source>
        <dbReference type="Proteomes" id="UP000321337"/>
    </source>
</evidence>
<comment type="caution">
    <text evidence="2">The sequence shown here is derived from an EMBL/GenBank/DDBJ whole genome shotgun (WGS) entry which is preliminary data.</text>
</comment>
<dbReference type="EMBL" id="BKAD01000002">
    <property type="protein sequence ID" value="GEP29108.1"/>
    <property type="molecule type" value="Genomic_DNA"/>
</dbReference>
<dbReference type="GO" id="GO:0016887">
    <property type="term" value="F:ATP hydrolysis activity"/>
    <property type="evidence" value="ECO:0007669"/>
    <property type="project" value="InterPro"/>
</dbReference>
<dbReference type="InterPro" id="IPR017466">
    <property type="entry name" value="XrtA-assoc_ATPase-like"/>
</dbReference>
<keyword evidence="3" id="KW-1185">Reference proteome</keyword>
<dbReference type="Pfam" id="PF13401">
    <property type="entry name" value="AAA_22"/>
    <property type="match status" value="1"/>
</dbReference>
<dbReference type="SUPFAM" id="SSF52540">
    <property type="entry name" value="P-loop containing nucleoside triphosphate hydrolases"/>
    <property type="match status" value="1"/>
</dbReference>